<proteinExistence type="predicted"/>
<dbReference type="PANTHER" id="PTHR19446">
    <property type="entry name" value="REVERSE TRANSCRIPTASES"/>
    <property type="match status" value="1"/>
</dbReference>
<evidence type="ECO:0000313" key="3">
    <source>
        <dbReference type="Proteomes" id="UP001235939"/>
    </source>
</evidence>
<accession>A0ABY6LN10</accession>
<dbReference type="PROSITE" id="PS50878">
    <property type="entry name" value="RT_POL"/>
    <property type="match status" value="1"/>
</dbReference>
<protein>
    <recommendedName>
        <fullName evidence="1">Reverse transcriptase domain-containing protein</fullName>
    </recommendedName>
</protein>
<evidence type="ECO:0000313" key="2">
    <source>
        <dbReference type="EMBL" id="UYV82600.1"/>
    </source>
</evidence>
<keyword evidence="3" id="KW-1185">Reference proteome</keyword>
<feature type="domain" description="Reverse transcriptase" evidence="1">
    <location>
        <begin position="97"/>
        <end position="356"/>
    </location>
</feature>
<organism evidence="2 3">
    <name type="scientific">Cordylochernes scorpioides</name>
    <dbReference type="NCBI Taxonomy" id="51811"/>
    <lineage>
        <taxon>Eukaryota</taxon>
        <taxon>Metazoa</taxon>
        <taxon>Ecdysozoa</taxon>
        <taxon>Arthropoda</taxon>
        <taxon>Chelicerata</taxon>
        <taxon>Arachnida</taxon>
        <taxon>Pseudoscorpiones</taxon>
        <taxon>Cheliferoidea</taxon>
        <taxon>Chernetidae</taxon>
        <taxon>Cordylochernes</taxon>
    </lineage>
</organism>
<name>A0ABY6LN10_9ARAC</name>
<dbReference type="InterPro" id="IPR043502">
    <property type="entry name" value="DNA/RNA_pol_sf"/>
</dbReference>
<dbReference type="CDD" id="cd01650">
    <property type="entry name" value="RT_nLTR_like"/>
    <property type="match status" value="1"/>
</dbReference>
<dbReference type="InterPro" id="IPR000477">
    <property type="entry name" value="RT_dom"/>
</dbReference>
<sequence length="461" mass="53269">MIKKAKRNSLKIFIEENESNDPFDDRIDQDNQQQELVRSYEPFLRNSSAIHIDTEEIEYLIDNTNVKKSPGQDYISNNMIKYSKTLILPVLHSLLNKCIQMGYFPREWKTTVLKILMKPNKSNVESIKSYRPISLTSNLSKIYEKVIKKKIYEYYMQNNLLSPKQHGFIKSKSTITALNNIIDIIMEHKTKELTALVTIDIAGAFDNAWWPAILKIIDEDNLPESLIRTIQSYFKSRKTKFTYENLTINKQITKGCPQGGPLSPLLWIILLNDLLIKYQVPNSEVNQYFDDIQNAPCNARNASQFWKIIKSFKQRTTIKGNIPMCDWEDFYRRLLSSPPIMDAYISPALTYMDPDLDAEISLMEVTTEISNLGKDKATGLDNIPNEAIKVLPDEYLILLTNIYNKILTTSSVPSVWTRTIIHPNFKNSDPNIPSNYRGISLFSNLSKLFTSILKTRLNNWI</sequence>
<dbReference type="EMBL" id="CP092884">
    <property type="protein sequence ID" value="UYV82600.1"/>
    <property type="molecule type" value="Genomic_DNA"/>
</dbReference>
<gene>
    <name evidence="2" type="ORF">LAZ67_22000078</name>
</gene>
<evidence type="ECO:0000259" key="1">
    <source>
        <dbReference type="PROSITE" id="PS50878"/>
    </source>
</evidence>
<reference evidence="2 3" key="1">
    <citation type="submission" date="2022-03" db="EMBL/GenBank/DDBJ databases">
        <title>A chromosomal length assembly of Cordylochernes scorpioides.</title>
        <authorList>
            <person name="Zeh D."/>
            <person name="Zeh J."/>
        </authorList>
    </citation>
    <scope>NUCLEOTIDE SEQUENCE [LARGE SCALE GENOMIC DNA]</scope>
    <source>
        <strain evidence="2">IN4F17</strain>
        <tissue evidence="2">Whole Body</tissue>
    </source>
</reference>
<dbReference type="SUPFAM" id="SSF56672">
    <property type="entry name" value="DNA/RNA polymerases"/>
    <property type="match status" value="1"/>
</dbReference>
<dbReference type="Pfam" id="PF00078">
    <property type="entry name" value="RVT_1"/>
    <property type="match status" value="1"/>
</dbReference>
<dbReference type="Proteomes" id="UP001235939">
    <property type="component" value="Chromosome 22"/>
</dbReference>